<protein>
    <submittedName>
        <fullName evidence="2">Transposase</fullName>
    </submittedName>
</protein>
<dbReference type="AlphaFoldDB" id="D3VB28"/>
<dbReference type="HOGENOM" id="CLU_2670274_0_0_6"/>
<evidence type="ECO:0000256" key="1">
    <source>
        <dbReference type="SAM" id="Phobius"/>
    </source>
</evidence>
<sequence>MQSLLGIPSSPFSPDFLFKLLQSIILYLLILREVSACNDKKGKINVDISIMINLNFILFLPVYSPWLNKIERLWH</sequence>
<feature type="transmembrane region" description="Helical" evidence="1">
    <location>
        <begin position="16"/>
        <end position="34"/>
    </location>
</feature>
<dbReference type="Proteomes" id="UP000008075">
    <property type="component" value="Chromosome"/>
</dbReference>
<keyword evidence="1" id="KW-0472">Membrane</keyword>
<dbReference type="KEGG" id="xne:XNC1_3772"/>
<feature type="transmembrane region" description="Helical" evidence="1">
    <location>
        <begin position="46"/>
        <end position="66"/>
    </location>
</feature>
<proteinExistence type="predicted"/>
<keyword evidence="3" id="KW-1185">Reference proteome</keyword>
<reference evidence="2 3" key="1">
    <citation type="journal article" date="2011" name="PLoS ONE">
        <title>The entomopathogenic bacterial endosymbionts xenorhabdus and photorhabdus: convergent lifestyles from divergent genomes.</title>
        <authorList>
            <person name="Chaston J.M."/>
            <person name="Suen G."/>
            <person name="Tucker S.L."/>
            <person name="Andersen A.W."/>
            <person name="Bhasin A."/>
            <person name="Bode E."/>
            <person name="Bode H.B."/>
            <person name="Brachmann A.O."/>
            <person name="Cowles C.E."/>
            <person name="Cowles K.N."/>
            <person name="Darby C."/>
            <person name="de Leon L."/>
            <person name="Drace K."/>
            <person name="Du Z."/>
            <person name="Givaudan A."/>
            <person name="Herbert Tran E.E."/>
            <person name="Jewell K.A."/>
            <person name="Knack J.J."/>
            <person name="Krasomil-Osterfeld K.C."/>
            <person name="Kukor R."/>
            <person name="Lanois A."/>
            <person name="Latreille P."/>
            <person name="Leimgruber N.K."/>
            <person name="Lipke C.M."/>
            <person name="Liu R."/>
            <person name="Lu X."/>
            <person name="Martens E.C."/>
            <person name="Marri P.R."/>
            <person name="Medigue C."/>
            <person name="Menard M.L."/>
            <person name="Miller N.M."/>
            <person name="Morales-Soto N."/>
            <person name="Norton S."/>
            <person name="Ogier J.C."/>
            <person name="Orchard S.S."/>
            <person name="Park D."/>
            <person name="Park Y."/>
            <person name="Qurollo B.A."/>
            <person name="Sugar D.R."/>
            <person name="Richards G.R."/>
            <person name="Rouy Z."/>
            <person name="Slominski B."/>
            <person name="Slominski K."/>
            <person name="Snyder H."/>
            <person name="Tjaden B.C."/>
            <person name="van der Hoeven R."/>
            <person name="Welch R.D."/>
            <person name="Wheeler C."/>
            <person name="Xiang B."/>
            <person name="Barbazuk B."/>
            <person name="Gaudriault S."/>
            <person name="Goodner B."/>
            <person name="Slater S.C."/>
            <person name="Forst S."/>
            <person name="Goldman B.S."/>
            <person name="Goodrich-Blair H."/>
        </authorList>
    </citation>
    <scope>NUCLEOTIDE SEQUENCE [LARGE SCALE GENOMIC DNA]</scope>
    <source>
        <strain evidence="3">ATCC 19061 / DSM 3370 / CCUG 14189 / LMG 1036 / NCIMB 9965 / AN6</strain>
    </source>
</reference>
<evidence type="ECO:0000313" key="3">
    <source>
        <dbReference type="Proteomes" id="UP000008075"/>
    </source>
</evidence>
<evidence type="ECO:0000313" key="2">
    <source>
        <dbReference type="EMBL" id="CBJ91803.1"/>
    </source>
</evidence>
<organism evidence="2 3">
    <name type="scientific">Xenorhabdus nematophila (strain ATCC 19061 / DSM 3370 / CCUG 14189 / LMG 1036 / NCIMB 9965 / AN6)</name>
    <dbReference type="NCBI Taxonomy" id="406817"/>
    <lineage>
        <taxon>Bacteria</taxon>
        <taxon>Pseudomonadati</taxon>
        <taxon>Pseudomonadota</taxon>
        <taxon>Gammaproteobacteria</taxon>
        <taxon>Enterobacterales</taxon>
        <taxon>Morganellaceae</taxon>
        <taxon>Xenorhabdus</taxon>
    </lineage>
</organism>
<name>D3VB28_XENNA</name>
<keyword evidence="1" id="KW-1133">Transmembrane helix</keyword>
<accession>D3VB28</accession>
<keyword evidence="1" id="KW-0812">Transmembrane</keyword>
<gene>
    <name evidence="2" type="ordered locus">XNC1_3772</name>
</gene>
<dbReference type="EMBL" id="FN667742">
    <property type="protein sequence ID" value="CBJ91803.1"/>
    <property type="molecule type" value="Genomic_DNA"/>
</dbReference>
<dbReference type="eggNOG" id="COG3335">
    <property type="taxonomic scope" value="Bacteria"/>
</dbReference>